<evidence type="ECO:0000256" key="1">
    <source>
        <dbReference type="SAM" id="Phobius"/>
    </source>
</evidence>
<reference evidence="2 3" key="1">
    <citation type="journal article" date="2023" name="PLoS ONE">
        <title>Cytospora paraplurivora sp. nov. isolated from orchards with fruit tree decline syndrome in Ontario, Canada.</title>
        <authorList>
            <person name="Ilyukhin E."/>
            <person name="Nguyen H.D.T."/>
            <person name="Castle A.J."/>
            <person name="Ellouze W."/>
        </authorList>
    </citation>
    <scope>NUCLEOTIDE SEQUENCE [LARGE SCALE GENOMIC DNA]</scope>
    <source>
        <strain evidence="2 3">FDS-564</strain>
    </source>
</reference>
<keyword evidence="3" id="KW-1185">Reference proteome</keyword>
<proteinExistence type="predicted"/>
<dbReference type="Proteomes" id="UP001320245">
    <property type="component" value="Unassembled WGS sequence"/>
</dbReference>
<organism evidence="2 3">
    <name type="scientific">Cytospora paraplurivora</name>
    <dbReference type="NCBI Taxonomy" id="2898453"/>
    <lineage>
        <taxon>Eukaryota</taxon>
        <taxon>Fungi</taxon>
        <taxon>Dikarya</taxon>
        <taxon>Ascomycota</taxon>
        <taxon>Pezizomycotina</taxon>
        <taxon>Sordariomycetes</taxon>
        <taxon>Sordariomycetidae</taxon>
        <taxon>Diaporthales</taxon>
        <taxon>Cytosporaceae</taxon>
        <taxon>Cytospora</taxon>
    </lineage>
</organism>
<keyword evidence="1" id="KW-1133">Transmembrane helix</keyword>
<gene>
    <name evidence="2" type="ORF">SLS53_005929</name>
</gene>
<dbReference type="EMBL" id="JAJSPL020000024">
    <property type="protein sequence ID" value="KAK7739031.1"/>
    <property type="molecule type" value="Genomic_DNA"/>
</dbReference>
<protein>
    <submittedName>
        <fullName evidence="2">Uncharacterized protein</fullName>
    </submittedName>
</protein>
<evidence type="ECO:0000313" key="2">
    <source>
        <dbReference type="EMBL" id="KAK7739031.1"/>
    </source>
</evidence>
<name>A0AAN9YEJ8_9PEZI</name>
<sequence length="453" mass="49896">MSRISASGSHRSGNTPDLWNGMCIMDGDDIQRDGYHARDLRLSIVSTGDDGGDGFTSNIELRDPDSSWNLLFTCNVDIGICDALDIYTAGSVSKLKGEVAGVGAGLGILALLLAALLIWREFTWRRKSGRQPQSAEHEDSQIQAPWLGASAFIDDANLGHQLPDYDVSSAVHQLLDDVKTWAQQIPLSSTPVTVTHLRAAEDVSRVMRVLPQMREIEDLPLYVSDRKRLRCFIRGLVGVVVESMFSAAQETEGQSVRHHWLPADVDTSVGTLEKALLLQASPPRTIDWAQDRAVDLQNFHEWRAITFSLLAKSCGDSSGTWSDEVNTYIRAQAETTVRLVGLLVDGSDRRAQLQDSLVPILTRALELACLLHRQKASWSLRFPGIREHPVNYTISTSFSEKTMVDISGSDVSTLQTVEILVAPGLFKTGNTDGQLYAEGESVVRKAEVWCYST</sequence>
<feature type="transmembrane region" description="Helical" evidence="1">
    <location>
        <begin position="99"/>
        <end position="119"/>
    </location>
</feature>
<evidence type="ECO:0000313" key="3">
    <source>
        <dbReference type="Proteomes" id="UP001320245"/>
    </source>
</evidence>
<keyword evidence="1" id="KW-0472">Membrane</keyword>
<keyword evidence="1" id="KW-0812">Transmembrane</keyword>
<comment type="caution">
    <text evidence="2">The sequence shown here is derived from an EMBL/GenBank/DDBJ whole genome shotgun (WGS) entry which is preliminary data.</text>
</comment>
<dbReference type="AlphaFoldDB" id="A0AAN9YEJ8"/>
<accession>A0AAN9YEJ8</accession>